<dbReference type="InterPro" id="IPR014015">
    <property type="entry name" value="Helicase_SF3_DNA-vir"/>
</dbReference>
<keyword evidence="6 15" id="KW-0547">Nucleotide-binding</keyword>
<dbReference type="Pfam" id="PF00524">
    <property type="entry name" value="PPV_E1_N"/>
    <property type="match status" value="1"/>
</dbReference>
<reference evidence="19 20" key="1">
    <citation type="journal article" date="2013" name="J. Gen. Virol.">
        <title>Four novel papillomavirus sequences support a broad diversity among equine papillomaviruses.</title>
        <authorList>
            <person name="Lange C."/>
            <person name="Vetsch E."/>
            <person name="Ackermann M."/>
            <person name="Favrot C."/>
            <person name="Tobler K."/>
        </authorList>
    </citation>
    <scope>NUCLEOTIDE SEQUENCE [LARGE SCALE GENOMIC DNA]</scope>
</reference>
<dbReference type="PIRSF" id="PIRSF003383">
    <property type="entry name" value="Rep_E1_papillomaV"/>
    <property type="match status" value="1"/>
</dbReference>
<evidence type="ECO:0000256" key="15">
    <source>
        <dbReference type="HAMAP-Rule" id="MF_04000"/>
    </source>
</evidence>
<evidence type="ECO:0000256" key="2">
    <source>
        <dbReference type="ARBA" id="ARBA00022518"/>
    </source>
</evidence>
<evidence type="ECO:0000256" key="7">
    <source>
        <dbReference type="ARBA" id="ARBA00022801"/>
    </source>
</evidence>
<dbReference type="KEGG" id="vg:14515920"/>
<dbReference type="Gene3D" id="1.10.10.510">
    <property type="entry name" value="Zinc finger, large T-antigen D1 domain"/>
    <property type="match status" value="1"/>
</dbReference>
<comment type="similarity">
    <text evidence="15 16">Belongs to the papillomaviridae E1 protein family.</text>
</comment>
<dbReference type="GO" id="GO:0042025">
    <property type="term" value="C:host cell nucleus"/>
    <property type="evidence" value="ECO:0007669"/>
    <property type="project" value="UniProtKB-SubCell"/>
</dbReference>
<evidence type="ECO:0000256" key="13">
    <source>
        <dbReference type="ARBA" id="ARBA00048988"/>
    </source>
</evidence>
<organism evidence="19 20">
    <name type="scientific">Equus caballus papillomavirus 4</name>
    <dbReference type="NCBI Taxonomy" id="1235428"/>
    <lineage>
        <taxon>Viruses</taxon>
        <taxon>Monodnaviria</taxon>
        <taxon>Shotokuvirae</taxon>
        <taxon>Cossaviricota</taxon>
        <taxon>Papovaviricetes</taxon>
        <taxon>Zurhausenvirales</taxon>
        <taxon>Papillomaviridae</taxon>
        <taxon>Firstpapillomavirinae</taxon>
        <taxon>Dyoiotapapillomavirus</taxon>
        <taxon>Dyoiotapapillomavirus 2</taxon>
    </lineage>
</organism>
<feature type="short sequence motif" description="Nuclear localization signal" evidence="15">
    <location>
        <begin position="73"/>
        <end position="75"/>
    </location>
</feature>
<keyword evidence="4 15" id="KW-1048">Host nucleus</keyword>
<dbReference type="GO" id="GO:0043138">
    <property type="term" value="F:3'-5' DNA helicase activity"/>
    <property type="evidence" value="ECO:0007669"/>
    <property type="project" value="UniProtKB-UniRule"/>
</dbReference>
<dbReference type="GO" id="GO:0003677">
    <property type="term" value="F:DNA binding"/>
    <property type="evidence" value="ECO:0007669"/>
    <property type="project" value="UniProtKB-UniRule"/>
</dbReference>
<evidence type="ECO:0000256" key="6">
    <source>
        <dbReference type="ARBA" id="ARBA00022741"/>
    </source>
</evidence>
<dbReference type="InterPro" id="IPR027417">
    <property type="entry name" value="P-loop_NTPase"/>
</dbReference>
<dbReference type="InterPro" id="IPR046832">
    <property type="entry name" value="PPV_E1_DBD"/>
</dbReference>
<dbReference type="Proteomes" id="UP000129924">
    <property type="component" value="Segment"/>
</dbReference>
<dbReference type="Gene3D" id="3.40.1310.10">
    <property type="match status" value="1"/>
</dbReference>
<dbReference type="HAMAP" id="MF_04000">
    <property type="entry name" value="PPV_E1"/>
    <property type="match status" value="1"/>
</dbReference>
<feature type="region of interest" description="Disordered" evidence="17">
    <location>
        <begin position="79"/>
        <end position="107"/>
    </location>
</feature>
<evidence type="ECO:0000256" key="14">
    <source>
        <dbReference type="ARBA" id="ARBA00093297"/>
    </source>
</evidence>
<dbReference type="OrthoDB" id="4795at10239"/>
<evidence type="ECO:0000256" key="5">
    <source>
        <dbReference type="ARBA" id="ARBA00022705"/>
    </source>
</evidence>
<feature type="modified residue" description="Phosphoserine; by host" evidence="15">
    <location>
        <position position="94"/>
    </location>
</feature>
<dbReference type="InterPro" id="IPR016393">
    <property type="entry name" value="Rep_E1_papillomaV"/>
</dbReference>
<keyword evidence="10 15" id="KW-0238">DNA-binding</keyword>
<protein>
    <recommendedName>
        <fullName evidence="15 16">Replication protein E1</fullName>
        <ecNumber evidence="15 16">5.6.2.4</ecNumber>
    </recommendedName>
    <alternativeName>
        <fullName evidence="15">ATP-dependent helicase E1</fullName>
    </alternativeName>
    <alternativeName>
        <fullName evidence="15">DNA 3'-5' helicase E1</fullName>
    </alternativeName>
</protein>
<comment type="subcellular location">
    <subcellularLocation>
        <location evidence="1 15">Host nucleus</location>
    </subcellularLocation>
</comment>
<comment type="caution">
    <text evidence="15">Lacks conserved residue(s) required for the propagation of feature annotation.</text>
</comment>
<evidence type="ECO:0000259" key="18">
    <source>
        <dbReference type="PROSITE" id="PS51206"/>
    </source>
</evidence>
<evidence type="ECO:0000256" key="3">
    <source>
        <dbReference type="ARBA" id="ARBA00022553"/>
    </source>
</evidence>
<proteinExistence type="inferred from homology"/>
<comment type="PTM">
    <text evidence="15">Phosphorylated.</text>
</comment>
<dbReference type="EMBL" id="JQ031032">
    <property type="protein sequence ID" value="AFS89104.1"/>
    <property type="molecule type" value="Genomic_DNA"/>
</dbReference>
<comment type="function">
    <text evidence="16">ATP-dependent DNA helicase required for initiation of viral DNA replication. It forms a complex with the viral E2 protein. The E1-E2 complex binds to the replication origin which contains binding sites for both proteins.</text>
</comment>
<evidence type="ECO:0000313" key="20">
    <source>
        <dbReference type="Proteomes" id="UP000129924"/>
    </source>
</evidence>
<evidence type="ECO:0000256" key="10">
    <source>
        <dbReference type="ARBA" id="ARBA00023125"/>
    </source>
</evidence>
<dbReference type="Pfam" id="PF20450">
    <property type="entry name" value="PPV_E1_DBD"/>
    <property type="match status" value="1"/>
</dbReference>
<gene>
    <name evidence="15" type="primary">E1</name>
</gene>
<keyword evidence="5 15" id="KW-0235">DNA replication</keyword>
<keyword evidence="9 15" id="KW-0067">ATP-binding</keyword>
<dbReference type="RefSeq" id="YP_007349391.1">
    <property type="nucleotide sequence ID" value="NC_020085.1"/>
</dbReference>
<keyword evidence="3 15" id="KW-0597">Phosphoprotein</keyword>
<feature type="region of interest" description="Disordered" evidence="17">
    <location>
        <begin position="121"/>
        <end position="155"/>
    </location>
</feature>
<comment type="catalytic activity">
    <reaction evidence="13 15 16">
        <text>ATP + H2O = ADP + phosphate + H(+)</text>
        <dbReference type="Rhea" id="RHEA:13065"/>
        <dbReference type="ChEBI" id="CHEBI:15377"/>
        <dbReference type="ChEBI" id="CHEBI:15378"/>
        <dbReference type="ChEBI" id="CHEBI:30616"/>
        <dbReference type="ChEBI" id="CHEBI:43474"/>
        <dbReference type="ChEBI" id="CHEBI:456216"/>
        <dbReference type="EC" id="5.6.2.4"/>
    </reaction>
</comment>
<evidence type="ECO:0000256" key="8">
    <source>
        <dbReference type="ARBA" id="ARBA00022806"/>
    </source>
</evidence>
<comment type="subunit">
    <text evidence="15">Can form hexamers. Interacts with E2 protein; this interaction increases E1 DNA binding specificity. Interacts with host DNA polymerase subunit POLA2. Interacts with host single stranded DNA-binding protein RPA1. Interacts with host TOP1; this interaction stimulates the enzymatic activity of TOP1.</text>
</comment>
<dbReference type="Pfam" id="PF00519">
    <property type="entry name" value="PPV_E1_C"/>
    <property type="match status" value="1"/>
</dbReference>
<keyword evidence="11 15" id="KW-0413">Isomerase</keyword>
<evidence type="ECO:0000256" key="17">
    <source>
        <dbReference type="SAM" id="MobiDB-lite"/>
    </source>
</evidence>
<dbReference type="InterPro" id="IPR001177">
    <property type="entry name" value="PPV_DNA_helicase_E1_C"/>
</dbReference>
<keyword evidence="8 15" id="KW-0347">Helicase</keyword>
<dbReference type="EC" id="5.6.2.4" evidence="15 16"/>
<dbReference type="Gene3D" id="3.40.50.300">
    <property type="entry name" value="P-loop containing nucleotide triphosphate hydrolases"/>
    <property type="match status" value="1"/>
</dbReference>
<dbReference type="GO" id="GO:0005524">
    <property type="term" value="F:ATP binding"/>
    <property type="evidence" value="ECO:0007669"/>
    <property type="project" value="UniProtKB-UniRule"/>
</dbReference>
<evidence type="ECO:0000256" key="12">
    <source>
        <dbReference type="ARBA" id="ARBA00034617"/>
    </source>
</evidence>
<comment type="catalytic activity">
    <reaction evidence="12 15">
        <text>Couples ATP hydrolysis with the unwinding of duplex DNA by translocating in the 3'-5' direction.</text>
        <dbReference type="EC" id="5.6.2.4"/>
    </reaction>
</comment>
<name>K9M9L3_9PAPI</name>
<feature type="compositionally biased region" description="Polar residues" evidence="17">
    <location>
        <begin position="127"/>
        <end position="143"/>
    </location>
</feature>
<comment type="function">
    <text evidence="14 15">ATP-dependent DNA 3'-5' helicase required for initiation of viral DNA replication. It forms a complex with the viral E2 protein. The E1-E2 complex binds to the replication origin which contains binding sites for both proteins. During the initial step, a dimer of E1 interacts with a dimer of protein E2 leading to a complex that binds the viral origin of replication with high specificity. Then, a second dimer of E1 displaces the E2 dimer in an ATP-dependent manner to form the E1 tetramer. Following this, two E1 monomers are added to each half of the site, which results in the formation of two E1 trimers on the viral ori. Subsequently, two hexamers will be created. The double hexamer acts as a bi-directional helicase machinery and unwinds the viral DNA and then recruits the host DNA polymerase to start replication.</text>
</comment>
<sequence>MDPNPGTSNGGVGVEFLDLEAECSAGSSSGDSSECGEDGVDLLDDALAVQGNSLNLFRLQEQEEDEQLLQTLKRKYLPRSSADNRQLSVSPEASQRSQGATVPAKRRLFSTQEEDSGVDLCSHHETFNSNSQTLSQVPRTSTPGGRGRDGRGGALRDITAQHNGQAAFAGDILRANNRRAAMLSRFKDSFSIPYTEITRSFKSDKTVCSDWVLCVFQAREPFLETAKEQLKSSCEYFQVTCRPEARGPLVLLLCRFAVQKSRETVMNFAKTAFGVHPLQIMADPPRLRSALVALFWFRNGLSNCTVTHGTAPEWLRRQTQLSHAAECDASRFDFSTLVQWAFDQGLTEEAKIAYGYARHAEIDSNAAAWLGCANQAKHVRDAACMVRYYMKARMQEMDMSAWLRFRAQQVGEGDWRPIVSFLKCQGVSMVSFIGALKNMLAGIPKKTCLAFWGPPNTGKTQFAMSLLQFFGGRVISYFNKSSPFWLSPLAETKMALLDDATHPAWDYFDMYLRNALDGNPVCIDLKFKAPLQVRCPPILVTTNVDVEATPKYAYLKSRITFFKFGTEFTFDENGHPVHALTVENWNSFFKRLWTRLGLQQEEVQGEDDGEASQPFRCTFRKANDFT</sequence>
<dbReference type="InterPro" id="IPR014000">
    <property type="entry name" value="PPV_DNA_helicase_E1_N"/>
</dbReference>
<dbReference type="SUPFAM" id="SSF55464">
    <property type="entry name" value="Origin of replication-binding domain, RBD-like"/>
    <property type="match status" value="1"/>
</dbReference>
<dbReference type="InterPro" id="IPR037102">
    <property type="entry name" value="Znf_lg_T-Ag_D1_dom_sf"/>
</dbReference>
<evidence type="ECO:0000256" key="9">
    <source>
        <dbReference type="ARBA" id="ARBA00022840"/>
    </source>
</evidence>
<accession>K9M9L3</accession>
<evidence type="ECO:0000256" key="4">
    <source>
        <dbReference type="ARBA" id="ARBA00022562"/>
    </source>
</evidence>
<evidence type="ECO:0000256" key="11">
    <source>
        <dbReference type="ARBA" id="ARBA00023235"/>
    </source>
</evidence>
<evidence type="ECO:0000256" key="1">
    <source>
        <dbReference type="ARBA" id="ARBA00004147"/>
    </source>
</evidence>
<keyword evidence="7 15" id="KW-0378">Hydrolase</keyword>
<dbReference type="GO" id="GO:0016887">
    <property type="term" value="F:ATP hydrolysis activity"/>
    <property type="evidence" value="ECO:0007669"/>
    <property type="project" value="RHEA"/>
</dbReference>
<dbReference type="GO" id="GO:0006260">
    <property type="term" value="P:DNA replication"/>
    <property type="evidence" value="ECO:0007669"/>
    <property type="project" value="UniProtKB-UniRule"/>
</dbReference>
<dbReference type="SUPFAM" id="SSF52540">
    <property type="entry name" value="P-loop containing nucleoside triphosphate hydrolases"/>
    <property type="match status" value="1"/>
</dbReference>
<feature type="compositionally biased region" description="Polar residues" evidence="17">
    <location>
        <begin position="81"/>
        <end position="100"/>
    </location>
</feature>
<keyword evidence="2 15" id="KW-0244">Early protein</keyword>
<dbReference type="InterPro" id="IPR046935">
    <property type="entry name" value="PPV_E1_DBD_sf"/>
</dbReference>
<keyword evidence="20" id="KW-1185">Reference proteome</keyword>
<dbReference type="PROSITE" id="PS51206">
    <property type="entry name" value="SF3_HELICASE_1"/>
    <property type="match status" value="1"/>
</dbReference>
<feature type="domain" description="SF3 helicase" evidence="18">
    <location>
        <begin position="427"/>
        <end position="577"/>
    </location>
</feature>
<evidence type="ECO:0000256" key="16">
    <source>
        <dbReference type="PIRNR" id="PIRNR003383"/>
    </source>
</evidence>
<evidence type="ECO:0000313" key="19">
    <source>
        <dbReference type="EMBL" id="AFS89104.1"/>
    </source>
</evidence>